<organism evidence="1">
    <name type="scientific">bioreactor metagenome</name>
    <dbReference type="NCBI Taxonomy" id="1076179"/>
    <lineage>
        <taxon>unclassified sequences</taxon>
        <taxon>metagenomes</taxon>
        <taxon>ecological metagenomes</taxon>
    </lineage>
</organism>
<reference evidence="1" key="1">
    <citation type="submission" date="2019-08" db="EMBL/GenBank/DDBJ databases">
        <authorList>
            <person name="Kucharzyk K."/>
            <person name="Murdoch R.W."/>
            <person name="Higgins S."/>
            <person name="Loffler F."/>
        </authorList>
    </citation>
    <scope>NUCLEOTIDE SEQUENCE</scope>
</reference>
<dbReference type="AlphaFoldDB" id="A0A645I6G0"/>
<protein>
    <submittedName>
        <fullName evidence="1">Uncharacterized protein</fullName>
    </submittedName>
</protein>
<gene>
    <name evidence="1" type="ORF">SDC9_191545</name>
</gene>
<comment type="caution">
    <text evidence="1">The sequence shown here is derived from an EMBL/GenBank/DDBJ whole genome shotgun (WGS) entry which is preliminary data.</text>
</comment>
<name>A0A645I6G0_9ZZZZ</name>
<dbReference type="EMBL" id="VSSQ01102764">
    <property type="protein sequence ID" value="MPN43984.1"/>
    <property type="molecule type" value="Genomic_DNA"/>
</dbReference>
<accession>A0A645I6G0</accession>
<sequence>MLSFGGEKKKPRHGKEECRDDAAAEYQFHLCPSFVSNVMFIQNTLERSGPIITERERVASIVRKC</sequence>
<proteinExistence type="predicted"/>
<evidence type="ECO:0000313" key="1">
    <source>
        <dbReference type="EMBL" id="MPN43984.1"/>
    </source>
</evidence>